<dbReference type="AlphaFoldDB" id="A0A9P7YCZ8"/>
<dbReference type="PROSITE" id="PS50206">
    <property type="entry name" value="RHODANESE_3"/>
    <property type="match status" value="1"/>
</dbReference>
<sequence length="179" mass="19786">MSAPRLAASLLRHAPRVLTSGSRATFQTRRLLPQASARISSPVFQKPQFRCFSDGTRATKTYTFEDVKALSENPTSDTTLIDTREPGEIQSTGSIPGSINIPIVSQPDSFFIPEDEFEDRFGFEKPGKEQQLVVYCKAGVRSRTAAEFARQAGFSNVVEYPGSWMDWEKNGGTKQGGMQ</sequence>
<dbReference type="InterPro" id="IPR001763">
    <property type="entry name" value="Rhodanese-like_dom"/>
</dbReference>
<proteinExistence type="predicted"/>
<dbReference type="SUPFAM" id="SSF52821">
    <property type="entry name" value="Rhodanese/Cell cycle control phosphatase"/>
    <property type="match status" value="1"/>
</dbReference>
<dbReference type="SMART" id="SM00450">
    <property type="entry name" value="RHOD"/>
    <property type="match status" value="1"/>
</dbReference>
<dbReference type="PANTHER" id="PTHR44086:SF10">
    <property type="entry name" value="THIOSULFATE SULFURTRANSFERASE_RHODANESE-LIKE DOMAIN-CONTAINING PROTEIN 3"/>
    <property type="match status" value="1"/>
</dbReference>
<evidence type="ECO:0000313" key="3">
    <source>
        <dbReference type="Proteomes" id="UP000824998"/>
    </source>
</evidence>
<reference evidence="2" key="1">
    <citation type="journal article" date="2021" name="IMA Fungus">
        <title>Genomic characterization of three marine fungi, including Emericellopsis atlantica sp. nov. with signatures of a generalist lifestyle and marine biomass degradation.</title>
        <authorList>
            <person name="Hagestad O.C."/>
            <person name="Hou L."/>
            <person name="Andersen J.H."/>
            <person name="Hansen E.H."/>
            <person name="Altermark B."/>
            <person name="Li C."/>
            <person name="Kuhnert E."/>
            <person name="Cox R.J."/>
            <person name="Crous P.W."/>
            <person name="Spatafora J.W."/>
            <person name="Lail K."/>
            <person name="Amirebrahimi M."/>
            <person name="Lipzen A."/>
            <person name="Pangilinan J."/>
            <person name="Andreopoulos W."/>
            <person name="Hayes R.D."/>
            <person name="Ng V."/>
            <person name="Grigoriev I.V."/>
            <person name="Jackson S.A."/>
            <person name="Sutton T.D.S."/>
            <person name="Dobson A.D.W."/>
            <person name="Rama T."/>
        </authorList>
    </citation>
    <scope>NUCLEOTIDE SEQUENCE</scope>
    <source>
        <strain evidence="2">TRa018bII</strain>
    </source>
</reference>
<dbReference type="PANTHER" id="PTHR44086">
    <property type="entry name" value="THIOSULFATE SULFURTRANSFERASE RDL2, MITOCHONDRIAL-RELATED"/>
    <property type="match status" value="1"/>
</dbReference>
<organism evidence="2 3">
    <name type="scientific">Amylocarpus encephaloides</name>
    <dbReference type="NCBI Taxonomy" id="45428"/>
    <lineage>
        <taxon>Eukaryota</taxon>
        <taxon>Fungi</taxon>
        <taxon>Dikarya</taxon>
        <taxon>Ascomycota</taxon>
        <taxon>Pezizomycotina</taxon>
        <taxon>Leotiomycetes</taxon>
        <taxon>Helotiales</taxon>
        <taxon>Helotiales incertae sedis</taxon>
        <taxon>Amylocarpus</taxon>
    </lineage>
</organism>
<comment type="caution">
    <text evidence="2">The sequence shown here is derived from an EMBL/GenBank/DDBJ whole genome shotgun (WGS) entry which is preliminary data.</text>
</comment>
<dbReference type="Proteomes" id="UP000824998">
    <property type="component" value="Unassembled WGS sequence"/>
</dbReference>
<gene>
    <name evidence="2" type="ORF">BJ875DRAFT_444119</name>
</gene>
<evidence type="ECO:0000313" key="2">
    <source>
        <dbReference type="EMBL" id="KAG9231399.1"/>
    </source>
</evidence>
<keyword evidence="3" id="KW-1185">Reference proteome</keyword>
<dbReference type="CDD" id="cd01519">
    <property type="entry name" value="RHOD_HSP67B2"/>
    <property type="match status" value="1"/>
</dbReference>
<dbReference type="InterPro" id="IPR036873">
    <property type="entry name" value="Rhodanese-like_dom_sf"/>
</dbReference>
<dbReference type="GO" id="GO:0004792">
    <property type="term" value="F:thiosulfate-cyanide sulfurtransferase activity"/>
    <property type="evidence" value="ECO:0007669"/>
    <property type="project" value="TreeGrafter"/>
</dbReference>
<dbReference type="Pfam" id="PF00581">
    <property type="entry name" value="Rhodanese"/>
    <property type="match status" value="1"/>
</dbReference>
<name>A0A9P7YCZ8_9HELO</name>
<dbReference type="GO" id="GO:0005739">
    <property type="term" value="C:mitochondrion"/>
    <property type="evidence" value="ECO:0007669"/>
    <property type="project" value="TreeGrafter"/>
</dbReference>
<dbReference type="OrthoDB" id="566238at2759"/>
<protein>
    <submittedName>
        <fullName evidence="2">Rhodanese domain-containing protein</fullName>
    </submittedName>
</protein>
<evidence type="ECO:0000259" key="1">
    <source>
        <dbReference type="PROSITE" id="PS50206"/>
    </source>
</evidence>
<accession>A0A9P7YCZ8</accession>
<feature type="domain" description="Rhodanese" evidence="1">
    <location>
        <begin position="74"/>
        <end position="176"/>
    </location>
</feature>
<dbReference type="EMBL" id="MU251604">
    <property type="protein sequence ID" value="KAG9231399.1"/>
    <property type="molecule type" value="Genomic_DNA"/>
</dbReference>
<dbReference type="Gene3D" id="3.40.250.10">
    <property type="entry name" value="Rhodanese-like domain"/>
    <property type="match status" value="1"/>
</dbReference>